<comment type="similarity">
    <text evidence="2">Belongs to the YjiK family.</text>
</comment>
<evidence type="ECO:0000313" key="6">
    <source>
        <dbReference type="EMBL" id="MCH4823062.1"/>
    </source>
</evidence>
<evidence type="ECO:0000313" key="7">
    <source>
        <dbReference type="Proteomes" id="UP001139226"/>
    </source>
</evidence>
<dbReference type="InterPro" id="IPR009722">
    <property type="entry name" value="YjiK/CarP"/>
</dbReference>
<dbReference type="RefSeq" id="WP_240713232.1">
    <property type="nucleotide sequence ID" value="NZ_JAKVTV010000002.1"/>
</dbReference>
<evidence type="ECO:0000256" key="5">
    <source>
        <dbReference type="SAM" id="Phobius"/>
    </source>
</evidence>
<dbReference type="Pfam" id="PF06977">
    <property type="entry name" value="SdiA-regulated"/>
    <property type="match status" value="1"/>
</dbReference>
<dbReference type="AlphaFoldDB" id="A0A9X2AB36"/>
<comment type="caution">
    <text evidence="6">The sequence shown here is derived from an EMBL/GenBank/DDBJ whole genome shotgun (WGS) entry which is preliminary data.</text>
</comment>
<evidence type="ECO:0000256" key="3">
    <source>
        <dbReference type="ARBA" id="ARBA00022475"/>
    </source>
</evidence>
<organism evidence="6 7">
    <name type="scientific">Christiangramia lutea</name>
    <dbReference type="NCBI Taxonomy" id="1607951"/>
    <lineage>
        <taxon>Bacteria</taxon>
        <taxon>Pseudomonadati</taxon>
        <taxon>Bacteroidota</taxon>
        <taxon>Flavobacteriia</taxon>
        <taxon>Flavobacteriales</taxon>
        <taxon>Flavobacteriaceae</taxon>
        <taxon>Christiangramia</taxon>
    </lineage>
</organism>
<dbReference type="InterPro" id="IPR011042">
    <property type="entry name" value="6-blade_b-propeller_TolB-like"/>
</dbReference>
<proteinExistence type="inferred from homology"/>
<dbReference type="GO" id="GO:0005886">
    <property type="term" value="C:plasma membrane"/>
    <property type="evidence" value="ECO:0007669"/>
    <property type="project" value="UniProtKB-SubCell"/>
</dbReference>
<feature type="transmembrane region" description="Helical" evidence="5">
    <location>
        <begin position="5"/>
        <end position="23"/>
    </location>
</feature>
<dbReference type="Proteomes" id="UP001139226">
    <property type="component" value="Unassembled WGS sequence"/>
</dbReference>
<evidence type="ECO:0000256" key="1">
    <source>
        <dbReference type="ARBA" id="ARBA00004236"/>
    </source>
</evidence>
<protein>
    <submittedName>
        <fullName evidence="6">Uncharacterized protein</fullName>
    </submittedName>
</protein>
<sequence length="284" mass="32587">MNKWAAIIIIGVLVVAGIIYGIYESTDYDFEDAEKSYRIVNKWELPFELEEISGIHWIGDNQIACIQDEDGIIFIFDLKTSKIVDQFEFGESGDYEALTFLNGEYWVIESNGKLINVKDWNNDSGDTELIQLEFEYRNNIEGLAASPEGNLWLAVKDRNLDNRGDFKGIYAFEPETRDLEREPVLKIQYDDPAFDVLRINNPRKLIRPSGLTFHPVTNEIYVLDAEFQKFIVTDRSGKIKRLHLLDPEEFSQPEGICFSPSGRMFISNEGLGGKPNIIEVEELE</sequence>
<gene>
    <name evidence="6" type="ORF">ML462_07725</name>
</gene>
<dbReference type="SUPFAM" id="SSF63829">
    <property type="entry name" value="Calcium-dependent phosphotriesterase"/>
    <property type="match status" value="1"/>
</dbReference>
<comment type="subcellular location">
    <subcellularLocation>
        <location evidence="1">Cell membrane</location>
    </subcellularLocation>
</comment>
<dbReference type="InterPro" id="IPR015943">
    <property type="entry name" value="WD40/YVTN_repeat-like_dom_sf"/>
</dbReference>
<keyword evidence="7" id="KW-1185">Reference proteome</keyword>
<evidence type="ECO:0000256" key="4">
    <source>
        <dbReference type="ARBA" id="ARBA00023136"/>
    </source>
</evidence>
<dbReference type="EMBL" id="JAKVTV010000002">
    <property type="protein sequence ID" value="MCH4823062.1"/>
    <property type="molecule type" value="Genomic_DNA"/>
</dbReference>
<keyword evidence="4 5" id="KW-0472">Membrane</keyword>
<keyword evidence="5" id="KW-1133">Transmembrane helix</keyword>
<dbReference type="Gene3D" id="2.120.10.30">
    <property type="entry name" value="TolB, C-terminal domain"/>
    <property type="match status" value="1"/>
</dbReference>
<evidence type="ECO:0000256" key="2">
    <source>
        <dbReference type="ARBA" id="ARBA00009852"/>
    </source>
</evidence>
<reference evidence="6" key="1">
    <citation type="submission" date="2022-03" db="EMBL/GenBank/DDBJ databases">
        <title>Gramella crocea sp. nov., isolated from activated sludge of a seafood processing plant.</title>
        <authorList>
            <person name="Zhang X."/>
        </authorList>
    </citation>
    <scope>NUCLEOTIDE SEQUENCE</scope>
    <source>
        <strain evidence="6">YJ019</strain>
    </source>
</reference>
<dbReference type="Gene3D" id="2.130.10.10">
    <property type="entry name" value="YVTN repeat-like/Quinoprotein amine dehydrogenase"/>
    <property type="match status" value="1"/>
</dbReference>
<keyword evidence="3" id="KW-1003">Cell membrane</keyword>
<accession>A0A9X2AB36</accession>
<keyword evidence="5" id="KW-0812">Transmembrane</keyword>
<name>A0A9X2AB36_9FLAO</name>